<dbReference type="AlphaFoldDB" id="A0A2G8SMV9"/>
<dbReference type="InterPro" id="IPR045338">
    <property type="entry name" value="DUF6535"/>
</dbReference>
<evidence type="ECO:0000256" key="1">
    <source>
        <dbReference type="SAM" id="MobiDB-lite"/>
    </source>
</evidence>
<evidence type="ECO:0000259" key="3">
    <source>
        <dbReference type="Pfam" id="PF20153"/>
    </source>
</evidence>
<feature type="compositionally biased region" description="Basic and acidic residues" evidence="1">
    <location>
        <begin position="1"/>
        <end position="18"/>
    </location>
</feature>
<keyword evidence="5" id="KW-1185">Reference proteome</keyword>
<feature type="transmembrane region" description="Helical" evidence="2">
    <location>
        <begin position="202"/>
        <end position="235"/>
    </location>
</feature>
<proteinExistence type="predicted"/>
<gene>
    <name evidence="4" type="ORF">GSI_02892</name>
</gene>
<dbReference type="Pfam" id="PF20153">
    <property type="entry name" value="DUF6535"/>
    <property type="match status" value="1"/>
</dbReference>
<keyword evidence="2" id="KW-1133">Transmembrane helix</keyword>
<evidence type="ECO:0000313" key="5">
    <source>
        <dbReference type="Proteomes" id="UP000230002"/>
    </source>
</evidence>
<dbReference type="EMBL" id="AYKW01000004">
    <property type="protein sequence ID" value="PIL35104.1"/>
    <property type="molecule type" value="Genomic_DNA"/>
</dbReference>
<dbReference type="OrthoDB" id="3185525at2759"/>
<dbReference type="Proteomes" id="UP000230002">
    <property type="component" value="Unassembled WGS sequence"/>
</dbReference>
<reference evidence="4 5" key="1">
    <citation type="journal article" date="2015" name="Sci. Rep.">
        <title>Chromosome-level genome map provides insights into diverse defense mechanisms in the medicinal fungus Ganoderma sinense.</title>
        <authorList>
            <person name="Zhu Y."/>
            <person name="Xu J."/>
            <person name="Sun C."/>
            <person name="Zhou S."/>
            <person name="Xu H."/>
            <person name="Nelson D.R."/>
            <person name="Qian J."/>
            <person name="Song J."/>
            <person name="Luo H."/>
            <person name="Xiang L."/>
            <person name="Li Y."/>
            <person name="Xu Z."/>
            <person name="Ji A."/>
            <person name="Wang L."/>
            <person name="Lu S."/>
            <person name="Hayward A."/>
            <person name="Sun W."/>
            <person name="Li X."/>
            <person name="Schwartz D.C."/>
            <person name="Wang Y."/>
            <person name="Chen S."/>
        </authorList>
    </citation>
    <scope>NUCLEOTIDE SEQUENCE [LARGE SCALE GENOMIC DNA]</scope>
    <source>
        <strain evidence="4 5">ZZ0214-1</strain>
    </source>
</reference>
<keyword evidence="2" id="KW-0472">Membrane</keyword>
<keyword evidence="2" id="KW-0812">Transmembrane</keyword>
<accession>A0A2G8SMV9</accession>
<feature type="transmembrane region" description="Helical" evidence="2">
    <location>
        <begin position="284"/>
        <end position="306"/>
    </location>
</feature>
<protein>
    <recommendedName>
        <fullName evidence="3">DUF6535 domain-containing protein</fullName>
    </recommendedName>
</protein>
<evidence type="ECO:0000256" key="2">
    <source>
        <dbReference type="SAM" id="Phobius"/>
    </source>
</evidence>
<feature type="transmembrane region" description="Helical" evidence="2">
    <location>
        <begin position="76"/>
        <end position="98"/>
    </location>
</feature>
<evidence type="ECO:0000313" key="4">
    <source>
        <dbReference type="EMBL" id="PIL35104.1"/>
    </source>
</evidence>
<feature type="transmembrane region" description="Helical" evidence="2">
    <location>
        <begin position="154"/>
        <end position="172"/>
    </location>
</feature>
<feature type="transmembrane region" description="Helical" evidence="2">
    <location>
        <begin position="241"/>
        <end position="263"/>
    </location>
</feature>
<feature type="region of interest" description="Disordered" evidence="1">
    <location>
        <begin position="1"/>
        <end position="32"/>
    </location>
</feature>
<sequence length="437" mass="49515">MEARANTDARVSPEEWRSLADTTDSGTSDSKNHVSWVTSGVITQEDKDEAYEKTAKIVETYSDETIKKWNDEIDNLLVFAALYSGILTAFNVQSYPYLQPPTPDTTLAILQQISLQLNSFTTSPPFTNSTHVTPIATTVQVPQLPLWVVTLNVLWFWALIISLSVAYFALMVQQWLREYQNRCSGTSREYARLRQHRLNNLIAWHVSWIVGILPVLLQASLSLFFAGLLVLLWHFHSTVTIFASALVGIVMFIVLLLTILPVLRSDCSYVSPPGIPLLYAKQSIMFVVNAASVWLFSLVVFGAPLLPRCVNITDAQLSVLNDWWIKWQHNISHAHIFTTRHGEELAITHKSSSKLDVDTIIFGYHATMSLDHVSTLVPILIDQTPDEVDRCLTSICELRNRHHSILERARDISIELRKPFKHGWSSYLGESFRLLDL</sequence>
<name>A0A2G8SMV9_9APHY</name>
<feature type="domain" description="DUF6535" evidence="3">
    <location>
        <begin position="56"/>
        <end position="234"/>
    </location>
</feature>
<feature type="compositionally biased region" description="Polar residues" evidence="1">
    <location>
        <begin position="20"/>
        <end position="32"/>
    </location>
</feature>
<organism evidence="4 5">
    <name type="scientific">Ganoderma sinense ZZ0214-1</name>
    <dbReference type="NCBI Taxonomy" id="1077348"/>
    <lineage>
        <taxon>Eukaryota</taxon>
        <taxon>Fungi</taxon>
        <taxon>Dikarya</taxon>
        <taxon>Basidiomycota</taxon>
        <taxon>Agaricomycotina</taxon>
        <taxon>Agaricomycetes</taxon>
        <taxon>Polyporales</taxon>
        <taxon>Polyporaceae</taxon>
        <taxon>Ganoderma</taxon>
    </lineage>
</organism>
<comment type="caution">
    <text evidence="4">The sequence shown here is derived from an EMBL/GenBank/DDBJ whole genome shotgun (WGS) entry which is preliminary data.</text>
</comment>